<reference evidence="9 10" key="1">
    <citation type="submission" date="2024-06" db="EMBL/GenBank/DDBJ databases">
        <title>Sorghum-associated microbial communities from plants grown in Nebraska, USA.</title>
        <authorList>
            <person name="Schachtman D."/>
        </authorList>
    </citation>
    <scope>NUCLEOTIDE SEQUENCE [LARGE SCALE GENOMIC DNA]</scope>
    <source>
        <strain evidence="9 10">2709</strain>
    </source>
</reference>
<dbReference type="Gene3D" id="1.20.1250.20">
    <property type="entry name" value="MFS general substrate transporter like domains"/>
    <property type="match status" value="1"/>
</dbReference>
<dbReference type="Proteomes" id="UP001549320">
    <property type="component" value="Unassembled WGS sequence"/>
</dbReference>
<dbReference type="CDD" id="cd17321">
    <property type="entry name" value="MFS_MMR_MDR_like"/>
    <property type="match status" value="1"/>
</dbReference>
<evidence type="ECO:0000256" key="5">
    <source>
        <dbReference type="ARBA" id="ARBA00022989"/>
    </source>
</evidence>
<dbReference type="Pfam" id="PF07690">
    <property type="entry name" value="MFS_1"/>
    <property type="match status" value="2"/>
</dbReference>
<feature type="transmembrane region" description="Helical" evidence="7">
    <location>
        <begin position="48"/>
        <end position="67"/>
    </location>
</feature>
<feature type="transmembrane region" description="Helical" evidence="7">
    <location>
        <begin position="270"/>
        <end position="291"/>
    </location>
</feature>
<evidence type="ECO:0000256" key="6">
    <source>
        <dbReference type="ARBA" id="ARBA00023136"/>
    </source>
</evidence>
<gene>
    <name evidence="9" type="ORF">ABIE13_000168</name>
</gene>
<feature type="transmembrane region" description="Helical" evidence="7">
    <location>
        <begin position="199"/>
        <end position="218"/>
    </location>
</feature>
<comment type="subcellular location">
    <subcellularLocation>
        <location evidence="1">Cell membrane</location>
        <topology evidence="1">Multi-pass membrane protein</topology>
    </subcellularLocation>
</comment>
<dbReference type="SUPFAM" id="SSF103473">
    <property type="entry name" value="MFS general substrate transporter"/>
    <property type="match status" value="1"/>
</dbReference>
<dbReference type="Gene3D" id="1.20.1720.10">
    <property type="entry name" value="Multidrug resistance protein D"/>
    <property type="match status" value="1"/>
</dbReference>
<keyword evidence="4 7" id="KW-0812">Transmembrane</keyword>
<dbReference type="PANTHER" id="PTHR42718:SF46">
    <property type="entry name" value="BLR6921 PROTEIN"/>
    <property type="match status" value="1"/>
</dbReference>
<feature type="transmembrane region" description="Helical" evidence="7">
    <location>
        <begin position="360"/>
        <end position="383"/>
    </location>
</feature>
<dbReference type="PRINTS" id="PR01036">
    <property type="entry name" value="TCRTETB"/>
</dbReference>
<comment type="caution">
    <text evidence="9">The sequence shown here is derived from an EMBL/GenBank/DDBJ whole genome shotgun (WGS) entry which is preliminary data.</text>
</comment>
<dbReference type="PANTHER" id="PTHR42718">
    <property type="entry name" value="MAJOR FACILITATOR SUPERFAMILY MULTIDRUG TRANSPORTER MFSC"/>
    <property type="match status" value="1"/>
</dbReference>
<evidence type="ECO:0000256" key="2">
    <source>
        <dbReference type="ARBA" id="ARBA00022448"/>
    </source>
</evidence>
<proteinExistence type="predicted"/>
<feature type="transmembrane region" description="Helical" evidence="7">
    <location>
        <begin position="395"/>
        <end position="416"/>
    </location>
</feature>
<feature type="transmembrane region" description="Helical" evidence="7">
    <location>
        <begin position="104"/>
        <end position="125"/>
    </location>
</feature>
<dbReference type="RefSeq" id="WP_354440313.1">
    <property type="nucleotide sequence ID" value="NZ_JBEPSH010000001.1"/>
</dbReference>
<organism evidence="9 10">
    <name type="scientific">Ottowia thiooxydans</name>
    <dbReference type="NCBI Taxonomy" id="219182"/>
    <lineage>
        <taxon>Bacteria</taxon>
        <taxon>Pseudomonadati</taxon>
        <taxon>Pseudomonadota</taxon>
        <taxon>Betaproteobacteria</taxon>
        <taxon>Burkholderiales</taxon>
        <taxon>Comamonadaceae</taxon>
        <taxon>Ottowia</taxon>
    </lineage>
</organism>
<dbReference type="EMBL" id="JBEPSH010000001">
    <property type="protein sequence ID" value="MET4575071.1"/>
    <property type="molecule type" value="Genomic_DNA"/>
</dbReference>
<dbReference type="InterPro" id="IPR020846">
    <property type="entry name" value="MFS_dom"/>
</dbReference>
<keyword evidence="10" id="KW-1185">Reference proteome</keyword>
<feature type="transmembrane region" description="Helical" evidence="7">
    <location>
        <begin position="224"/>
        <end position="245"/>
    </location>
</feature>
<feature type="transmembrane region" description="Helical" evidence="7">
    <location>
        <begin position="333"/>
        <end position="354"/>
    </location>
</feature>
<keyword evidence="2" id="KW-0813">Transport</keyword>
<evidence type="ECO:0000256" key="7">
    <source>
        <dbReference type="SAM" id="Phobius"/>
    </source>
</evidence>
<evidence type="ECO:0000313" key="10">
    <source>
        <dbReference type="Proteomes" id="UP001549320"/>
    </source>
</evidence>
<dbReference type="PROSITE" id="PS50850">
    <property type="entry name" value="MFS"/>
    <property type="match status" value="1"/>
</dbReference>
<feature type="transmembrane region" description="Helical" evidence="7">
    <location>
        <begin position="436"/>
        <end position="458"/>
    </location>
</feature>
<feature type="transmembrane region" description="Helical" evidence="7">
    <location>
        <begin position="137"/>
        <end position="161"/>
    </location>
</feature>
<evidence type="ECO:0000256" key="4">
    <source>
        <dbReference type="ARBA" id="ARBA00022692"/>
    </source>
</evidence>
<protein>
    <submittedName>
        <fullName evidence="9">MFS family permease</fullName>
    </submittedName>
</protein>
<feature type="transmembrane region" description="Helical" evidence="7">
    <location>
        <begin position="303"/>
        <end position="321"/>
    </location>
</feature>
<keyword evidence="6 7" id="KW-0472">Membrane</keyword>
<name>A0ABV2Q227_9BURK</name>
<evidence type="ECO:0000256" key="3">
    <source>
        <dbReference type="ARBA" id="ARBA00022475"/>
    </source>
</evidence>
<dbReference type="InterPro" id="IPR036259">
    <property type="entry name" value="MFS_trans_sf"/>
</dbReference>
<feature type="transmembrane region" description="Helical" evidence="7">
    <location>
        <begin position="12"/>
        <end position="36"/>
    </location>
</feature>
<accession>A0ABV2Q227</accession>
<evidence type="ECO:0000313" key="9">
    <source>
        <dbReference type="EMBL" id="MET4575071.1"/>
    </source>
</evidence>
<keyword evidence="3" id="KW-1003">Cell membrane</keyword>
<feature type="transmembrane region" description="Helical" evidence="7">
    <location>
        <begin position="79"/>
        <end position="98"/>
    </location>
</feature>
<evidence type="ECO:0000256" key="1">
    <source>
        <dbReference type="ARBA" id="ARBA00004651"/>
    </source>
</evidence>
<sequence>MKTEGFNPEQRLVMTALAGSILLASLGISIATVALPTLARAFSAEVQQVQWVMLAYLLAVTVAIVSAGRLGDMYGNRRVLLAGLALFTSASAACTLAPTLEWLIAGRVAQGLGAATLLSLPMAMAKGLMPKERLGTVMGLLGSTSAIGTAMGPSLGGMLIGKLGWQAAFALLTLLAAAMWILVSIAVPKPRARQVTSTYMDWSGNFWLAVTLIFLSLSAAGGKVVLNIAPILSLMCAAIALLLFVRAELASDRPLVPVGSLRDRSISTSLLMNLLVGAIMMATLVVGPFFLSFGLGLTDAQTGLVMAAGPVAAALSGVPAGRFTDKFGADRSLLAGLTLSTAGLCCFAVLPGLYQIPGYVIALVLLTPGFQLFLAANSSAVMLRAADEHKGMISGLLGLSRNLGFMAGASLLPLLFTSVLGGDGLAHSSPQAITDAFSWTFFSAAGLCALAILLALTATRPLAAAIRT</sequence>
<dbReference type="InterPro" id="IPR011701">
    <property type="entry name" value="MFS"/>
</dbReference>
<feature type="domain" description="Major facilitator superfamily (MFS) profile" evidence="8">
    <location>
        <begin position="13"/>
        <end position="463"/>
    </location>
</feature>
<evidence type="ECO:0000259" key="8">
    <source>
        <dbReference type="PROSITE" id="PS50850"/>
    </source>
</evidence>
<keyword evidence="5 7" id="KW-1133">Transmembrane helix</keyword>
<feature type="transmembrane region" description="Helical" evidence="7">
    <location>
        <begin position="167"/>
        <end position="187"/>
    </location>
</feature>